<feature type="domain" description="PDEase" evidence="2">
    <location>
        <begin position="603"/>
        <end position="924"/>
    </location>
</feature>
<dbReference type="EC" id="3.1.4.-" evidence="1"/>
<comment type="similarity">
    <text evidence="1">Belongs to the cyclic nucleotide phosphodiesterase family.</text>
</comment>
<dbReference type="GO" id="GO:0046872">
    <property type="term" value="F:metal ion binding"/>
    <property type="evidence" value="ECO:0007669"/>
    <property type="project" value="UniProtKB-KW"/>
</dbReference>
<keyword evidence="1" id="KW-0378">Hydrolase</keyword>
<dbReference type="Proteomes" id="UP000683925">
    <property type="component" value="Unassembled WGS sequence"/>
</dbReference>
<evidence type="ECO:0000256" key="1">
    <source>
        <dbReference type="RuleBase" id="RU363067"/>
    </source>
</evidence>
<dbReference type="AlphaFoldDB" id="A0A8S1Y412"/>
<dbReference type="InterPro" id="IPR003607">
    <property type="entry name" value="HD/PDEase_dom"/>
</dbReference>
<dbReference type="Pfam" id="PF00233">
    <property type="entry name" value="PDEase_I"/>
    <property type="match status" value="1"/>
</dbReference>
<comment type="caution">
    <text evidence="3">The sequence shown here is derived from an EMBL/GenBank/DDBJ whole genome shotgun (WGS) entry which is preliminary data.</text>
</comment>
<evidence type="ECO:0000313" key="4">
    <source>
        <dbReference type="Proteomes" id="UP000683925"/>
    </source>
</evidence>
<dbReference type="GO" id="GO:0004114">
    <property type="term" value="F:3',5'-cyclic-nucleotide phosphodiesterase activity"/>
    <property type="evidence" value="ECO:0007669"/>
    <property type="project" value="InterPro"/>
</dbReference>
<keyword evidence="4" id="KW-1185">Reference proteome</keyword>
<gene>
    <name evidence="3" type="ORF">POCTA_138.1.T1440046</name>
</gene>
<dbReference type="PANTHER" id="PTHR11347">
    <property type="entry name" value="CYCLIC NUCLEOTIDE PHOSPHODIESTERASE"/>
    <property type="match status" value="1"/>
</dbReference>
<comment type="cofactor">
    <cofactor evidence="1">
        <name>a divalent metal cation</name>
        <dbReference type="ChEBI" id="CHEBI:60240"/>
    </cofactor>
    <text evidence="1">Binds 2 divalent metal cations per subunit. Site 1 may preferentially bind zinc ions, while site 2 has a preference for magnesium and/or manganese ions.</text>
</comment>
<dbReference type="PROSITE" id="PS51845">
    <property type="entry name" value="PDEASE_I_2"/>
    <property type="match status" value="1"/>
</dbReference>
<reference evidence="3" key="1">
    <citation type="submission" date="2021-01" db="EMBL/GenBank/DDBJ databases">
        <authorList>
            <consortium name="Genoscope - CEA"/>
            <person name="William W."/>
        </authorList>
    </citation>
    <scope>NUCLEOTIDE SEQUENCE</scope>
</reference>
<evidence type="ECO:0000259" key="2">
    <source>
        <dbReference type="PROSITE" id="PS51845"/>
    </source>
</evidence>
<dbReference type="InterPro" id="IPR023174">
    <property type="entry name" value="PDEase_CS"/>
</dbReference>
<name>A0A8S1Y412_PAROT</name>
<protein>
    <recommendedName>
        <fullName evidence="1">Phosphodiesterase</fullName>
        <ecNumber evidence="1">3.1.4.-</ecNumber>
    </recommendedName>
</protein>
<dbReference type="PROSITE" id="PS00126">
    <property type="entry name" value="PDEASE_I_1"/>
    <property type="match status" value="1"/>
</dbReference>
<dbReference type="EMBL" id="CAJJDP010000145">
    <property type="protein sequence ID" value="CAD8208421.1"/>
    <property type="molecule type" value="Genomic_DNA"/>
</dbReference>
<dbReference type="CDD" id="cd00077">
    <property type="entry name" value="HDc"/>
    <property type="match status" value="1"/>
</dbReference>
<keyword evidence="1" id="KW-0479">Metal-binding</keyword>
<dbReference type="InterPro" id="IPR002073">
    <property type="entry name" value="PDEase_catalytic_dom"/>
</dbReference>
<dbReference type="OrthoDB" id="74705at2759"/>
<dbReference type="OMA" id="QETNIAD"/>
<accession>A0A8S1Y412</accession>
<evidence type="ECO:0000313" key="3">
    <source>
        <dbReference type="EMBL" id="CAD8208421.1"/>
    </source>
</evidence>
<dbReference type="GO" id="GO:0007165">
    <property type="term" value="P:signal transduction"/>
    <property type="evidence" value="ECO:0007669"/>
    <property type="project" value="InterPro"/>
</dbReference>
<proteinExistence type="inferred from homology"/>
<sequence length="929" mass="109642">MQISQTLRNCINFHKMVQELCDQGEINFKEKNRLKSEFNSNNEELLYLIEDMDNQNFRQHLIDYVKAKHQVVKIANSPGIRRKSLLSESSPLIGRRSVFSKESKVTEEELLNYIKQLREALVEVYQSRSNALTLLVQDNLKSLTQFISKLPSKSPQPSLILLQETNIADDIESYYKQLKNQFLNTHSLLINDSIVSVTSNLVNNLLNCDEFTFISPQHGIYESVKHTFAILNHDEYLEDLISITTNINLLTENQSKLFEMFSQYGRTYTLRVHDEFFFYHQKVQKDSLLNLTLEYNCFQEVLMLTKLISKSIIQSRVQQFSPIQIGNMILDVGVEFVRCSKYLFINQIINLLRTKYNIEKAESEIQGSCTSIQSTNPSPSNKQVKFAKIQFKDALPIEITVIGLNLNKKEDLQIYKTIQNLYNKYLKFIELSYDRITFYKYFIKSKDSIMLEFDKEGKLAFLSRPIPPSLSREFQLQYIHRGYYYQIIQNDKLLHEIEQHLENYWIIQQNEQLYEIFLKARNKKFKGFAIIFSEGFLQTRSLELEAKKIKLRQEATQYLTNLEYNNPEIKDTILSFYMPSQMQAPKVLIKRKKSRMNGFIENVQINLMDPESLEIEPIYMSLIDSFEFNIIKIESNSIEKQRIVYQIFQRNNFIQTFDIDKNRMCEFLSELEYRYDKRRNPFHNYNHGINVMHSCHVIVNKMLSLKQYKDIIDQTTKLALILGGLCHDVGHTGRTNYFEINNLSEKAIRYHDKNVLEQYHAATALKLLLRERMNFLKNIDFRSFREKFIQNIIFTDKAEHFNLLKFFEANNEKDTKIITGMIIHTSDFAGGSAKWPISKEWSLRVNQEFQSQYEEEGRLGLPQQSFMKDLHKMSVLSKSEIGFYKFIVRPLYVSLSNFMDNQLQDRIDNIDETIIEWDLLASQDNQQQC</sequence>
<organism evidence="3 4">
    <name type="scientific">Paramecium octaurelia</name>
    <dbReference type="NCBI Taxonomy" id="43137"/>
    <lineage>
        <taxon>Eukaryota</taxon>
        <taxon>Sar</taxon>
        <taxon>Alveolata</taxon>
        <taxon>Ciliophora</taxon>
        <taxon>Intramacronucleata</taxon>
        <taxon>Oligohymenophorea</taxon>
        <taxon>Peniculida</taxon>
        <taxon>Parameciidae</taxon>
        <taxon>Paramecium</taxon>
    </lineage>
</organism>